<protein>
    <recommendedName>
        <fullName evidence="3">Lipid II-degrading bacteriocin</fullName>
    </recommendedName>
</protein>
<evidence type="ECO:0000313" key="2">
    <source>
        <dbReference type="Proteomes" id="UP000247620"/>
    </source>
</evidence>
<proteinExistence type="predicted"/>
<reference evidence="1 2" key="1">
    <citation type="submission" date="2018-06" db="EMBL/GenBank/DDBJ databases">
        <title>Pseudomonas diversity within urban Lake Michigan freshwaters.</title>
        <authorList>
            <person name="Batrich M."/>
            <person name="Hatzopoulos T."/>
            <person name="Putonti C."/>
        </authorList>
    </citation>
    <scope>NUCLEOTIDE SEQUENCE [LARGE SCALE GENOMIC DNA]</scope>
    <source>
        <strain evidence="1 2">LBp-160603</strain>
    </source>
</reference>
<dbReference type="GO" id="GO:0042742">
    <property type="term" value="P:defense response to bacterium"/>
    <property type="evidence" value="ECO:0007669"/>
    <property type="project" value="InterPro"/>
</dbReference>
<sequence>MAIELPAIHVSATAPGYSSSGGLPSPGPNPGVMLKNQMLQRHGYYAQGMWREMVMKLCTEQAINMTNGTFPGGILPAFTRDCYGLQWADTYMCHNPGATLAQALWHVGSVDPLSPPEASQPTEFSGSSLTPVAALGHFMYGKGSEASTDINVLGLKLNSTSIPMLENAISSAPQGSTVVSLDKVPYNTANDSWMTGLWLGNITLKIEGTITKSAEGGVTFQGEARAYHDTYDANPGTWRSAFGESATDVLSKIQEYLKAQPYPIAIKGSYPIEIKK</sequence>
<dbReference type="AlphaFoldDB" id="A0A2V4ISQ9"/>
<dbReference type="EMBL" id="QJRO01000003">
    <property type="protein sequence ID" value="PYB84147.1"/>
    <property type="molecule type" value="Genomic_DNA"/>
</dbReference>
<gene>
    <name evidence="1" type="ORF">DMX07_06270</name>
</gene>
<name>A0A2V4ISQ9_9PSED</name>
<dbReference type="Proteomes" id="UP000247620">
    <property type="component" value="Unassembled WGS sequence"/>
</dbReference>
<evidence type="ECO:0008006" key="3">
    <source>
        <dbReference type="Google" id="ProtNLM"/>
    </source>
</evidence>
<dbReference type="Gene3D" id="3.30.450.400">
    <property type="entry name" value="Colicin M, catalytic domain"/>
    <property type="match status" value="1"/>
</dbReference>
<accession>A0A2V4ISQ9</accession>
<evidence type="ECO:0000313" key="1">
    <source>
        <dbReference type="EMBL" id="PYB84147.1"/>
    </source>
</evidence>
<comment type="caution">
    <text evidence="1">The sequence shown here is derived from an EMBL/GenBank/DDBJ whole genome shotgun (WGS) entry which is preliminary data.</text>
</comment>
<dbReference type="InterPro" id="IPR028056">
    <property type="entry name" value="Colicin_M"/>
</dbReference>
<dbReference type="Pfam" id="PF14859">
    <property type="entry name" value="Colicin_M"/>
    <property type="match status" value="1"/>
</dbReference>
<dbReference type="RefSeq" id="WP_110698354.1">
    <property type="nucleotide sequence ID" value="NZ_QJRO01000003.1"/>
</dbReference>
<organism evidence="1 2">
    <name type="scientific">Pseudomonas soli</name>
    <dbReference type="NCBI Taxonomy" id="1306993"/>
    <lineage>
        <taxon>Bacteria</taxon>
        <taxon>Pseudomonadati</taxon>
        <taxon>Pseudomonadota</taxon>
        <taxon>Gammaproteobacteria</taxon>
        <taxon>Pseudomonadales</taxon>
        <taxon>Pseudomonadaceae</taxon>
        <taxon>Pseudomonas</taxon>
    </lineage>
</organism>